<dbReference type="InterPro" id="IPR014777">
    <property type="entry name" value="4pyrrole_Mease_sub1"/>
</dbReference>
<keyword evidence="4" id="KW-0169">Cobalamin biosynthesis</keyword>
<keyword evidence="8" id="KW-0560">Oxidoreductase</keyword>
<dbReference type="KEGG" id="zdf:AN401_02055"/>
<keyword evidence="5 14" id="KW-0489">Methyltransferase</keyword>
<dbReference type="GO" id="GO:0019354">
    <property type="term" value="P:siroheme biosynthetic process"/>
    <property type="evidence" value="ECO:0007669"/>
    <property type="project" value="UniProtKB-UniPathway"/>
</dbReference>
<evidence type="ECO:0000256" key="4">
    <source>
        <dbReference type="ARBA" id="ARBA00022573"/>
    </source>
</evidence>
<dbReference type="NCBIfam" id="TIGR01469">
    <property type="entry name" value="cobA_cysG_Cterm"/>
    <property type="match status" value="1"/>
</dbReference>
<proteinExistence type="inferred from homology"/>
<dbReference type="AlphaFoldDB" id="A0A231N0U0"/>
<dbReference type="InterPro" id="IPR000878">
    <property type="entry name" value="4pyrrol_Mease"/>
</dbReference>
<dbReference type="GO" id="GO:0032259">
    <property type="term" value="P:methylation"/>
    <property type="evidence" value="ECO:0007669"/>
    <property type="project" value="UniProtKB-KW"/>
</dbReference>
<dbReference type="GO" id="GO:0004851">
    <property type="term" value="F:uroporphyrin-III C-methyltransferase activity"/>
    <property type="evidence" value="ECO:0007669"/>
    <property type="project" value="UniProtKB-EC"/>
</dbReference>
<protein>
    <recommendedName>
        <fullName evidence="2">uroporphyrinogen-III C-methyltransferase</fullName>
        <ecNumber evidence="2">2.1.1.107</ecNumber>
    </recommendedName>
</protein>
<dbReference type="PROSITE" id="PS00840">
    <property type="entry name" value="SUMT_2"/>
    <property type="match status" value="1"/>
</dbReference>
<dbReference type="OrthoDB" id="9815856at2"/>
<dbReference type="InterPro" id="IPR006366">
    <property type="entry name" value="CobA/CysG_C"/>
</dbReference>
<dbReference type="InterPro" id="IPR003043">
    <property type="entry name" value="Uropor_MeTrfase_CS"/>
</dbReference>
<dbReference type="PANTHER" id="PTHR45790">
    <property type="entry name" value="SIROHEME SYNTHASE-RELATED"/>
    <property type="match status" value="1"/>
</dbReference>
<gene>
    <name evidence="15" type="ORF">AN401_02055</name>
</gene>
<evidence type="ECO:0000256" key="9">
    <source>
        <dbReference type="ARBA" id="ARBA00023239"/>
    </source>
</evidence>
<evidence type="ECO:0000313" key="16">
    <source>
        <dbReference type="Proteomes" id="UP000217763"/>
    </source>
</evidence>
<dbReference type="InterPro" id="IPR050161">
    <property type="entry name" value="Siro_Cobalamin_biosynth"/>
</dbReference>
<dbReference type="Gene3D" id="3.40.1010.10">
    <property type="entry name" value="Cobalt-precorrin-4 Transmethylase, Domain 1"/>
    <property type="match status" value="1"/>
</dbReference>
<comment type="pathway">
    <text evidence="12">Porphyrin-containing compound metabolism; siroheme biosynthesis; precorrin-2 from uroporphyrinogen III: step 1/1.</text>
</comment>
<keyword evidence="9" id="KW-0456">Lyase</keyword>
<name>A0A231N0U0_9GAMM</name>
<reference evidence="16" key="1">
    <citation type="submission" date="2015-09" db="EMBL/GenBank/DDBJ databases">
        <authorList>
            <person name="Shao Z."/>
            <person name="Wang L."/>
        </authorList>
    </citation>
    <scope>NUCLEOTIDE SEQUENCE [LARGE SCALE GENOMIC DNA]</scope>
    <source>
        <strain evidence="16">F13-1</strain>
    </source>
</reference>
<evidence type="ECO:0000256" key="3">
    <source>
        <dbReference type="ARBA" id="ARBA00022553"/>
    </source>
</evidence>
<dbReference type="SUPFAM" id="SSF53790">
    <property type="entry name" value="Tetrapyrrole methylase"/>
    <property type="match status" value="1"/>
</dbReference>
<keyword evidence="10" id="KW-0627">Porphyrin biosynthesis</keyword>
<dbReference type="GO" id="GO:0016829">
    <property type="term" value="F:lyase activity"/>
    <property type="evidence" value="ECO:0007669"/>
    <property type="project" value="UniProtKB-KW"/>
</dbReference>
<dbReference type="InterPro" id="IPR014776">
    <property type="entry name" value="4pyrrole_Mease_sub2"/>
</dbReference>
<evidence type="ECO:0000256" key="11">
    <source>
        <dbReference type="ARBA" id="ARBA00023268"/>
    </source>
</evidence>
<dbReference type="FunFam" id="3.30.950.10:FF:000001">
    <property type="entry name" value="Siroheme synthase"/>
    <property type="match status" value="1"/>
</dbReference>
<evidence type="ECO:0000256" key="1">
    <source>
        <dbReference type="ARBA" id="ARBA00005879"/>
    </source>
</evidence>
<dbReference type="GO" id="GO:0009236">
    <property type="term" value="P:cobalamin biosynthetic process"/>
    <property type="evidence" value="ECO:0007669"/>
    <property type="project" value="UniProtKB-KW"/>
</dbReference>
<evidence type="ECO:0000256" key="8">
    <source>
        <dbReference type="ARBA" id="ARBA00023002"/>
    </source>
</evidence>
<evidence type="ECO:0000256" key="7">
    <source>
        <dbReference type="ARBA" id="ARBA00022691"/>
    </source>
</evidence>
<accession>A0A231N0U0</accession>
<dbReference type="PANTHER" id="PTHR45790:SF1">
    <property type="entry name" value="SIROHEME SYNTHASE"/>
    <property type="match status" value="1"/>
</dbReference>
<dbReference type="EC" id="2.1.1.107" evidence="2"/>
<evidence type="ECO:0000256" key="5">
    <source>
        <dbReference type="ARBA" id="ARBA00022603"/>
    </source>
</evidence>
<comment type="pathway">
    <text evidence="13">Cofactor biosynthesis; adenosylcobalamin biosynthesis; precorrin-2 from uroporphyrinogen III: step 1/1.</text>
</comment>
<dbReference type="UniPathway" id="UPA00262">
    <property type="reaction ID" value="UER00211"/>
</dbReference>
<evidence type="ECO:0000256" key="13">
    <source>
        <dbReference type="ARBA" id="ARBA00060548"/>
    </source>
</evidence>
<dbReference type="PROSITE" id="PS00839">
    <property type="entry name" value="SUMT_1"/>
    <property type="match status" value="1"/>
</dbReference>
<keyword evidence="16" id="KW-1185">Reference proteome</keyword>
<dbReference type="CDD" id="cd11642">
    <property type="entry name" value="SUMT"/>
    <property type="match status" value="1"/>
</dbReference>
<dbReference type="Gene3D" id="3.30.950.10">
    <property type="entry name" value="Methyltransferase, Cobalt-precorrin-4 Transmethylase, Domain 2"/>
    <property type="match status" value="1"/>
</dbReference>
<evidence type="ECO:0000256" key="2">
    <source>
        <dbReference type="ARBA" id="ARBA00012162"/>
    </source>
</evidence>
<organism evidence="15 16">
    <name type="scientific">Zobellella denitrificans</name>
    <dbReference type="NCBI Taxonomy" id="347534"/>
    <lineage>
        <taxon>Bacteria</taxon>
        <taxon>Pseudomonadati</taxon>
        <taxon>Pseudomonadota</taxon>
        <taxon>Gammaproteobacteria</taxon>
        <taxon>Aeromonadales</taxon>
        <taxon>Aeromonadaceae</taxon>
        <taxon>Zobellella</taxon>
    </lineage>
</organism>
<evidence type="ECO:0000256" key="12">
    <source>
        <dbReference type="ARBA" id="ARBA00025705"/>
    </source>
</evidence>
<dbReference type="Pfam" id="PF00590">
    <property type="entry name" value="TP_methylase"/>
    <property type="match status" value="1"/>
</dbReference>
<keyword evidence="6 14" id="KW-0808">Transferase</keyword>
<dbReference type="FunFam" id="3.40.1010.10:FF:000001">
    <property type="entry name" value="Siroheme synthase"/>
    <property type="match status" value="1"/>
</dbReference>
<evidence type="ECO:0000256" key="14">
    <source>
        <dbReference type="RuleBase" id="RU003960"/>
    </source>
</evidence>
<comment type="similarity">
    <text evidence="1 14">Belongs to the precorrin methyltransferase family.</text>
</comment>
<evidence type="ECO:0000256" key="10">
    <source>
        <dbReference type="ARBA" id="ARBA00023244"/>
    </source>
</evidence>
<dbReference type="NCBIfam" id="NF004790">
    <property type="entry name" value="PRK06136.1"/>
    <property type="match status" value="1"/>
</dbReference>
<dbReference type="EMBL" id="CP012621">
    <property type="protein sequence ID" value="ATG72783.1"/>
    <property type="molecule type" value="Genomic_DNA"/>
</dbReference>
<dbReference type="Proteomes" id="UP000217763">
    <property type="component" value="Chromosome"/>
</dbReference>
<keyword evidence="11" id="KW-0511">Multifunctional enzyme</keyword>
<dbReference type="GO" id="GO:0016491">
    <property type="term" value="F:oxidoreductase activity"/>
    <property type="evidence" value="ECO:0007669"/>
    <property type="project" value="UniProtKB-KW"/>
</dbReference>
<dbReference type="RefSeq" id="WP_094038889.1">
    <property type="nucleotide sequence ID" value="NZ_CP012621.1"/>
</dbReference>
<dbReference type="InterPro" id="IPR035996">
    <property type="entry name" value="4pyrrol_Methylase_sf"/>
</dbReference>
<evidence type="ECO:0000313" key="15">
    <source>
        <dbReference type="EMBL" id="ATG72783.1"/>
    </source>
</evidence>
<keyword evidence="7" id="KW-0949">S-adenosyl-L-methionine</keyword>
<sequence length="253" mass="26327">MSQSMNVTLVGAGPGDPELLTLKALRAIEQAEVVVYDSLVSPDILALIPAGVKRIEMGKRCGKTSARQEDICAVLVRLARTGKRVVRLKGGDPFIFGRGGEEALYLRQHGIPFGVVPGITAALGCAASSLIPLTHRGLSRAVTLVTGHLQQGGEFRGWSALAQAGQTLVFYMGLEQAAVIQPRLLAEGCPASLPVALIESGTTAAQQITTTELGRLTATAATLKPSGPVLMILGEVVALRAELTATLDSLAVA</sequence>
<evidence type="ECO:0000256" key="6">
    <source>
        <dbReference type="ARBA" id="ARBA00022679"/>
    </source>
</evidence>
<keyword evidence="3" id="KW-0597">Phosphoprotein</keyword>